<dbReference type="InterPro" id="IPR000994">
    <property type="entry name" value="Pept_M24"/>
</dbReference>
<dbReference type="SUPFAM" id="SSF55920">
    <property type="entry name" value="Creatinase/aminopeptidase"/>
    <property type="match status" value="1"/>
</dbReference>
<dbReference type="RefSeq" id="WP_003687464.1">
    <property type="nucleotide sequence ID" value="NZ_AKKT01000016.1"/>
</dbReference>
<sequence>MEKMMAFEPAEFKTRIQNFKDKLIEHNIDIALVNTPENIFYLTGYQSPGYYMYQGLVIPVNGDPLLVPRAAEIPNVMLYSWLNEDNIVSYDDTVDPISVTIKCLKKYLQTNSKLGIEMDSKFLSIKQFKQIGENCHASIVNIQGMIESLRLIKSPTEIKYIKEACHVADKAMGAGLNAIHVGVNEDEVAAVMFEKMVSSGGEYLGMEPFVSSGYRSGNIHAAWGHKEIKKDETILMELAGCRNRYHGAIMRSAYTGSNPSDDVKRATEVCINALNAAINTIRPGVTSGEVDEACRGLIEKAGLYNNFRKRTGYSIGIAFAPDWGEGQIMSLQKDDSGILREGMVFHMPPAIRFPNEYGVGFSHTVLVTSDGCKPLTALDCELKLIDL</sequence>
<dbReference type="Gene3D" id="3.90.230.10">
    <property type="entry name" value="Creatinase/methionine aminopeptidase superfamily"/>
    <property type="match status" value="1"/>
</dbReference>
<evidence type="ECO:0000313" key="4">
    <source>
        <dbReference type="Proteomes" id="UP000050898"/>
    </source>
</evidence>
<gene>
    <name evidence="3" type="ORF">FD00_GL001909</name>
</gene>
<evidence type="ECO:0000259" key="1">
    <source>
        <dbReference type="Pfam" id="PF00557"/>
    </source>
</evidence>
<organism evidence="3 4">
    <name type="scientific">Liquorilactobacillus mali KCTC 3596 = DSM 20444</name>
    <dbReference type="NCBI Taxonomy" id="1046596"/>
    <lineage>
        <taxon>Bacteria</taxon>
        <taxon>Bacillati</taxon>
        <taxon>Bacillota</taxon>
        <taxon>Bacilli</taxon>
        <taxon>Lactobacillales</taxon>
        <taxon>Lactobacillaceae</taxon>
        <taxon>Liquorilactobacillus</taxon>
    </lineage>
</organism>
<dbReference type="InterPro" id="IPR050659">
    <property type="entry name" value="Peptidase_M24B"/>
</dbReference>
<keyword evidence="4" id="KW-1185">Reference proteome</keyword>
<dbReference type="PATRIC" id="fig|1046596.6.peg.2005"/>
<dbReference type="InterPro" id="IPR000587">
    <property type="entry name" value="Creatinase_N"/>
</dbReference>
<dbReference type="CDD" id="cd01066">
    <property type="entry name" value="APP_MetAP"/>
    <property type="match status" value="1"/>
</dbReference>
<proteinExistence type="predicted"/>
<comment type="caution">
    <text evidence="3">The sequence shown here is derived from an EMBL/GenBank/DDBJ whole genome shotgun (WGS) entry which is preliminary data.</text>
</comment>
<name>J1F5J6_9LACO</name>
<dbReference type="InterPro" id="IPR036005">
    <property type="entry name" value="Creatinase/aminopeptidase-like"/>
</dbReference>
<dbReference type="InterPro" id="IPR029149">
    <property type="entry name" value="Creatin/AminoP/Spt16_N"/>
</dbReference>
<dbReference type="GeneID" id="98316056"/>
<evidence type="ECO:0000313" key="3">
    <source>
        <dbReference type="EMBL" id="KRN08752.1"/>
    </source>
</evidence>
<feature type="domain" description="Peptidase M24" evidence="1">
    <location>
        <begin position="160"/>
        <end position="368"/>
    </location>
</feature>
<dbReference type="PANTHER" id="PTHR46112:SF2">
    <property type="entry name" value="XAA-PRO AMINOPEPTIDASE P-RELATED"/>
    <property type="match status" value="1"/>
</dbReference>
<reference evidence="3 4" key="1">
    <citation type="journal article" date="2015" name="Genome Announc.">
        <title>Expanding the biotechnology potential of lactobacilli through comparative genomics of 213 strains and associated genera.</title>
        <authorList>
            <person name="Sun Z."/>
            <person name="Harris H.M."/>
            <person name="McCann A."/>
            <person name="Guo C."/>
            <person name="Argimon S."/>
            <person name="Zhang W."/>
            <person name="Yang X."/>
            <person name="Jeffery I.B."/>
            <person name="Cooney J.C."/>
            <person name="Kagawa T.F."/>
            <person name="Liu W."/>
            <person name="Song Y."/>
            <person name="Salvetti E."/>
            <person name="Wrobel A."/>
            <person name="Rasinkangas P."/>
            <person name="Parkhill J."/>
            <person name="Rea M.C."/>
            <person name="O'Sullivan O."/>
            <person name="Ritari J."/>
            <person name="Douillard F.P."/>
            <person name="Paul Ross R."/>
            <person name="Yang R."/>
            <person name="Briner A.E."/>
            <person name="Felis G.E."/>
            <person name="de Vos W.M."/>
            <person name="Barrangou R."/>
            <person name="Klaenhammer T.R."/>
            <person name="Caufield P.W."/>
            <person name="Cui Y."/>
            <person name="Zhang H."/>
            <person name="O'Toole P.W."/>
        </authorList>
    </citation>
    <scope>NUCLEOTIDE SEQUENCE [LARGE SCALE GENOMIC DNA]</scope>
    <source>
        <strain evidence="3 4">DSM 20444</strain>
    </source>
</reference>
<protein>
    <submittedName>
        <fullName evidence="3">Creatinase</fullName>
    </submittedName>
</protein>
<accession>J1F5J6</accession>
<dbReference type="OrthoDB" id="9806388at2"/>
<dbReference type="Pfam" id="PF00557">
    <property type="entry name" value="Peptidase_M24"/>
    <property type="match status" value="1"/>
</dbReference>
<dbReference type="Gene3D" id="3.40.350.10">
    <property type="entry name" value="Creatinase/prolidase N-terminal domain"/>
    <property type="match status" value="1"/>
</dbReference>
<evidence type="ECO:0000259" key="2">
    <source>
        <dbReference type="Pfam" id="PF01321"/>
    </source>
</evidence>
<dbReference type="AlphaFoldDB" id="J1F5J6"/>
<dbReference type="SUPFAM" id="SSF53092">
    <property type="entry name" value="Creatinase/prolidase N-terminal domain"/>
    <property type="match status" value="1"/>
</dbReference>
<dbReference type="EMBL" id="AYYH01000051">
    <property type="protein sequence ID" value="KRN08752.1"/>
    <property type="molecule type" value="Genomic_DNA"/>
</dbReference>
<dbReference type="Pfam" id="PF01321">
    <property type="entry name" value="Creatinase_N"/>
    <property type="match status" value="1"/>
</dbReference>
<dbReference type="Proteomes" id="UP000050898">
    <property type="component" value="Unassembled WGS sequence"/>
</dbReference>
<dbReference type="PANTHER" id="PTHR46112">
    <property type="entry name" value="AMINOPEPTIDASE"/>
    <property type="match status" value="1"/>
</dbReference>
<feature type="domain" description="Creatinase N-terminal" evidence="2">
    <location>
        <begin position="15"/>
        <end position="152"/>
    </location>
</feature>